<name>A0ABM0M5C4_SACKO</name>
<accession>A0ABM0M5C4</accession>
<evidence type="ECO:0000313" key="1">
    <source>
        <dbReference type="Proteomes" id="UP000694865"/>
    </source>
</evidence>
<gene>
    <name evidence="2" type="primary">LOC102801478</name>
</gene>
<dbReference type="Proteomes" id="UP000694865">
    <property type="component" value="Unplaced"/>
</dbReference>
<reference evidence="2" key="1">
    <citation type="submission" date="2025-08" db="UniProtKB">
        <authorList>
            <consortium name="RefSeq"/>
        </authorList>
    </citation>
    <scope>IDENTIFICATION</scope>
    <source>
        <tissue evidence="2">Testes</tissue>
    </source>
</reference>
<sequence>MSAYMVTSNQPVVQPQLIAANQPVIQPQLIAANQPVVQPQLIAANQPVIQPQLIAANQPVIQPQLIAANQPVVQPQLIAANQPVVQSQLIAANQPNDQPQLIAANQPVIQPQLIAANQQSSNQQQHIYAQYNHPAVQPTLLDNKHTLQGKSATLLHRHYWKFLQTSLGCTYKCRKSIHQRSMLAPFAPFLRCSLEAMVLQYLNLMCGGAWLWPPHEANLTLGTKAPMYLLKGRHPTQECHKEIKQKQVAPTTEWRQIQKQ</sequence>
<keyword evidence="1" id="KW-1185">Reference proteome</keyword>
<organism evidence="1 2">
    <name type="scientific">Saccoglossus kowalevskii</name>
    <name type="common">Acorn worm</name>
    <dbReference type="NCBI Taxonomy" id="10224"/>
    <lineage>
        <taxon>Eukaryota</taxon>
        <taxon>Metazoa</taxon>
        <taxon>Hemichordata</taxon>
        <taxon>Enteropneusta</taxon>
        <taxon>Harrimaniidae</taxon>
        <taxon>Saccoglossus</taxon>
    </lineage>
</organism>
<evidence type="ECO:0000313" key="2">
    <source>
        <dbReference type="RefSeq" id="XP_006815215.1"/>
    </source>
</evidence>
<proteinExistence type="predicted"/>
<dbReference type="RefSeq" id="XP_006815215.1">
    <property type="nucleotide sequence ID" value="XM_006815152.1"/>
</dbReference>
<dbReference type="GeneID" id="102801478"/>
<protein>
    <submittedName>
        <fullName evidence="2">Alpha/beta-gliadin A-V-like</fullName>
    </submittedName>
</protein>